<dbReference type="Gene3D" id="1.20.1250.20">
    <property type="entry name" value="MFS general substrate transporter like domains"/>
    <property type="match status" value="2"/>
</dbReference>
<dbReference type="SUPFAM" id="SSF103473">
    <property type="entry name" value="MFS general substrate transporter"/>
    <property type="match status" value="1"/>
</dbReference>
<keyword evidence="2 5" id="KW-0812">Transmembrane</keyword>
<feature type="transmembrane region" description="Helical" evidence="5">
    <location>
        <begin position="193"/>
        <end position="213"/>
    </location>
</feature>
<accession>A0A1G7IF93</accession>
<feature type="transmembrane region" description="Helical" evidence="5">
    <location>
        <begin position="43"/>
        <end position="62"/>
    </location>
</feature>
<dbReference type="InterPro" id="IPR020846">
    <property type="entry name" value="MFS_dom"/>
</dbReference>
<evidence type="ECO:0000259" key="6">
    <source>
        <dbReference type="PROSITE" id="PS50850"/>
    </source>
</evidence>
<dbReference type="Pfam" id="PF07690">
    <property type="entry name" value="MFS_1"/>
    <property type="match status" value="1"/>
</dbReference>
<dbReference type="PANTHER" id="PTHR23514:SF13">
    <property type="entry name" value="INNER MEMBRANE PROTEIN YBJJ"/>
    <property type="match status" value="1"/>
</dbReference>
<comment type="subcellular location">
    <subcellularLocation>
        <location evidence="1">Membrane</location>
        <topology evidence="1">Multi-pass membrane protein</topology>
    </subcellularLocation>
</comment>
<feature type="domain" description="Major facilitator superfamily (MFS) profile" evidence="6">
    <location>
        <begin position="199"/>
        <end position="384"/>
    </location>
</feature>
<keyword evidence="3 5" id="KW-1133">Transmembrane helix</keyword>
<proteinExistence type="predicted"/>
<feature type="transmembrane region" description="Helical" evidence="5">
    <location>
        <begin position="352"/>
        <end position="373"/>
    </location>
</feature>
<feature type="transmembrane region" description="Helical" evidence="5">
    <location>
        <begin position="290"/>
        <end position="312"/>
    </location>
</feature>
<dbReference type="STRING" id="521013.SAMN04488567_3437"/>
<evidence type="ECO:0000256" key="1">
    <source>
        <dbReference type="ARBA" id="ARBA00004141"/>
    </source>
</evidence>
<dbReference type="InterPro" id="IPR036259">
    <property type="entry name" value="MFS_trans_sf"/>
</dbReference>
<gene>
    <name evidence="7" type="ORF">SAMN04488567_3437</name>
</gene>
<dbReference type="Proteomes" id="UP000198922">
    <property type="component" value="Unassembled WGS sequence"/>
</dbReference>
<feature type="transmembrane region" description="Helical" evidence="5">
    <location>
        <begin position="98"/>
        <end position="118"/>
    </location>
</feature>
<feature type="transmembrane region" description="Helical" evidence="5">
    <location>
        <begin position="233"/>
        <end position="253"/>
    </location>
</feature>
<name>A0A1G7IF93_9RHOB</name>
<dbReference type="AlphaFoldDB" id="A0A1G7IF93"/>
<dbReference type="InterPro" id="IPR011701">
    <property type="entry name" value="MFS"/>
</dbReference>
<feature type="transmembrane region" description="Helical" evidence="5">
    <location>
        <begin position="74"/>
        <end position="92"/>
    </location>
</feature>
<reference evidence="8" key="1">
    <citation type="submission" date="2016-10" db="EMBL/GenBank/DDBJ databases">
        <authorList>
            <person name="Varghese N."/>
            <person name="Submissions S."/>
        </authorList>
    </citation>
    <scope>NUCLEOTIDE SEQUENCE [LARGE SCALE GENOMIC DNA]</scope>
    <source>
        <strain evidence="8">DSM 21424</strain>
    </source>
</reference>
<evidence type="ECO:0000256" key="5">
    <source>
        <dbReference type="SAM" id="Phobius"/>
    </source>
</evidence>
<dbReference type="RefSeq" id="WP_242652306.1">
    <property type="nucleotide sequence ID" value="NZ_FNAT01000007.1"/>
</dbReference>
<feature type="transmembrane region" description="Helical" evidence="5">
    <location>
        <begin position="324"/>
        <end position="346"/>
    </location>
</feature>
<dbReference type="GO" id="GO:0016020">
    <property type="term" value="C:membrane"/>
    <property type="evidence" value="ECO:0007669"/>
    <property type="project" value="UniProtKB-SubCell"/>
</dbReference>
<dbReference type="PANTHER" id="PTHR23514">
    <property type="entry name" value="BYPASS OF STOP CODON PROTEIN 6"/>
    <property type="match status" value="1"/>
</dbReference>
<dbReference type="InterPro" id="IPR051788">
    <property type="entry name" value="MFS_Transporter"/>
</dbReference>
<feature type="transmembrane region" description="Helical" evidence="5">
    <location>
        <begin position="162"/>
        <end position="181"/>
    </location>
</feature>
<keyword evidence="8" id="KW-1185">Reference proteome</keyword>
<sequence length="384" mass="38761">MSILSALRLTRAPGVAFVVMGLFWGVFAAHVPVLKDRLAVDDGTFGLLLLSSSLGLLTTMWIAPRFDRALGPRAMPVAALLLAVSWVGPGLAATPLAFAAGMVVVGMASGILDVVMNARVSQIEARHGRSLMNANHGLFSLAYGLAALASGFTREAGFAPETVLAAVAGLVVLALPLLRMAEVAAPAPEGPALRLPLWPVVLCGVVVLIAFLSEATVESWSALHIERTLGGGAAQGALGPALLGATMTLGRFGGQALAEKLSETAVIRVAVLVSATGAAIAAAAPVPVVAYLGFATMGLGISVIGPMGLALAGKMVAPHQRAQAIAKVAVIGFGAFFVAPVLMGGLSELFGLRAAFACVGGLLLVVLVPVAALRRRAAAVAAPA</sequence>
<dbReference type="GO" id="GO:0022857">
    <property type="term" value="F:transmembrane transporter activity"/>
    <property type="evidence" value="ECO:0007669"/>
    <property type="project" value="InterPro"/>
</dbReference>
<keyword evidence="4 5" id="KW-0472">Membrane</keyword>
<evidence type="ECO:0000256" key="3">
    <source>
        <dbReference type="ARBA" id="ARBA00022989"/>
    </source>
</evidence>
<organism evidence="7 8">
    <name type="scientific">Limimaricola pyoseonensis</name>
    <dbReference type="NCBI Taxonomy" id="521013"/>
    <lineage>
        <taxon>Bacteria</taxon>
        <taxon>Pseudomonadati</taxon>
        <taxon>Pseudomonadota</taxon>
        <taxon>Alphaproteobacteria</taxon>
        <taxon>Rhodobacterales</taxon>
        <taxon>Paracoccaceae</taxon>
        <taxon>Limimaricola</taxon>
    </lineage>
</organism>
<feature type="transmembrane region" description="Helical" evidence="5">
    <location>
        <begin position="130"/>
        <end position="150"/>
    </location>
</feature>
<protein>
    <submittedName>
        <fullName evidence="7">Major Facilitator Superfamily protein</fullName>
    </submittedName>
</protein>
<evidence type="ECO:0000256" key="2">
    <source>
        <dbReference type="ARBA" id="ARBA00022692"/>
    </source>
</evidence>
<evidence type="ECO:0000313" key="8">
    <source>
        <dbReference type="Proteomes" id="UP000198922"/>
    </source>
</evidence>
<feature type="transmembrane region" description="Helical" evidence="5">
    <location>
        <begin position="12"/>
        <end position="31"/>
    </location>
</feature>
<evidence type="ECO:0000313" key="7">
    <source>
        <dbReference type="EMBL" id="SDF11184.1"/>
    </source>
</evidence>
<dbReference type="EMBL" id="FNAT01000007">
    <property type="protein sequence ID" value="SDF11184.1"/>
    <property type="molecule type" value="Genomic_DNA"/>
</dbReference>
<evidence type="ECO:0000256" key="4">
    <source>
        <dbReference type="ARBA" id="ARBA00023136"/>
    </source>
</evidence>
<feature type="transmembrane region" description="Helical" evidence="5">
    <location>
        <begin position="265"/>
        <end position="284"/>
    </location>
</feature>
<dbReference type="PROSITE" id="PS50850">
    <property type="entry name" value="MFS"/>
    <property type="match status" value="1"/>
</dbReference>